<evidence type="ECO:0000313" key="6">
    <source>
        <dbReference type="Proteomes" id="UP000195755"/>
    </source>
</evidence>
<dbReference type="PANTHER" id="PTHR10587:SF133">
    <property type="entry name" value="CHITIN DEACETYLASE 1-RELATED"/>
    <property type="match status" value="1"/>
</dbReference>
<dbReference type="KEGG" id="salj:SMD11_5572"/>
<dbReference type="AlphaFoldDB" id="A0A1Z2LA93"/>
<proteinExistence type="predicted"/>
<feature type="domain" description="NodB homology" evidence="4">
    <location>
        <begin position="54"/>
        <end position="241"/>
    </location>
</feature>
<dbReference type="GO" id="GO:0046872">
    <property type="term" value="F:metal ion binding"/>
    <property type="evidence" value="ECO:0007669"/>
    <property type="project" value="UniProtKB-KW"/>
</dbReference>
<dbReference type="RefSeq" id="WP_087929002.1">
    <property type="nucleotide sequence ID" value="NZ_CP021744.1"/>
</dbReference>
<feature type="signal peptide" evidence="3">
    <location>
        <begin position="1"/>
        <end position="30"/>
    </location>
</feature>
<evidence type="ECO:0000313" key="5">
    <source>
        <dbReference type="EMBL" id="ARZ71151.1"/>
    </source>
</evidence>
<dbReference type="SUPFAM" id="SSF88713">
    <property type="entry name" value="Glycoside hydrolase/deacetylase"/>
    <property type="match status" value="1"/>
</dbReference>
<dbReference type="GO" id="GO:0005975">
    <property type="term" value="P:carbohydrate metabolic process"/>
    <property type="evidence" value="ECO:0007669"/>
    <property type="project" value="InterPro"/>
</dbReference>
<organism evidence="5 6">
    <name type="scientific">Streptomyces albireticuli</name>
    <dbReference type="NCBI Taxonomy" id="1940"/>
    <lineage>
        <taxon>Bacteria</taxon>
        <taxon>Bacillati</taxon>
        <taxon>Actinomycetota</taxon>
        <taxon>Actinomycetes</taxon>
        <taxon>Kitasatosporales</taxon>
        <taxon>Streptomycetaceae</taxon>
        <taxon>Streptomyces</taxon>
    </lineage>
</organism>
<evidence type="ECO:0000256" key="3">
    <source>
        <dbReference type="SAM" id="SignalP"/>
    </source>
</evidence>
<name>A0A1Z2LA93_9ACTN</name>
<evidence type="ECO:0000256" key="2">
    <source>
        <dbReference type="ARBA" id="ARBA00022801"/>
    </source>
</evidence>
<dbReference type="PROSITE" id="PS51677">
    <property type="entry name" value="NODB"/>
    <property type="match status" value="1"/>
</dbReference>
<dbReference type="InterPro" id="IPR050248">
    <property type="entry name" value="Polysacc_deacetylase_ArnD"/>
</dbReference>
<dbReference type="GO" id="GO:0016020">
    <property type="term" value="C:membrane"/>
    <property type="evidence" value="ECO:0007669"/>
    <property type="project" value="TreeGrafter"/>
</dbReference>
<accession>A0A1Z2LA93</accession>
<keyword evidence="1" id="KW-0479">Metal-binding</keyword>
<dbReference type="PANTHER" id="PTHR10587">
    <property type="entry name" value="GLYCOSYL TRANSFERASE-RELATED"/>
    <property type="match status" value="1"/>
</dbReference>
<dbReference type="GO" id="GO:0016810">
    <property type="term" value="F:hydrolase activity, acting on carbon-nitrogen (but not peptide) bonds"/>
    <property type="evidence" value="ECO:0007669"/>
    <property type="project" value="InterPro"/>
</dbReference>
<gene>
    <name evidence="5" type="ORF">SMD11_5572</name>
</gene>
<dbReference type="EMBL" id="CP021744">
    <property type="protein sequence ID" value="ARZ71151.1"/>
    <property type="molecule type" value="Genomic_DNA"/>
</dbReference>
<reference evidence="5 6" key="1">
    <citation type="submission" date="2017-06" db="EMBL/GenBank/DDBJ databases">
        <title>Streptomyces albireticuli Genome sequencing and assembly.</title>
        <authorList>
            <person name="Wang Y."/>
            <person name="Du B."/>
            <person name="Ding Y."/>
            <person name="Liu H."/>
            <person name="Hou Q."/>
            <person name="Liu K."/>
            <person name="Yao L."/>
            <person name="Wang C."/>
        </authorList>
    </citation>
    <scope>NUCLEOTIDE SEQUENCE [LARGE SCALE GENOMIC DNA]</scope>
    <source>
        <strain evidence="5 6">MDJK11</strain>
    </source>
</reference>
<dbReference type="OrthoDB" id="514320at2"/>
<dbReference type="CDD" id="cd10917">
    <property type="entry name" value="CE4_NodB_like_6s_7s"/>
    <property type="match status" value="1"/>
</dbReference>
<evidence type="ECO:0000259" key="4">
    <source>
        <dbReference type="PROSITE" id="PS51677"/>
    </source>
</evidence>
<dbReference type="Pfam" id="PF01522">
    <property type="entry name" value="Polysacc_deac_1"/>
    <property type="match status" value="1"/>
</dbReference>
<feature type="chain" id="PRO_5012803062" evidence="3">
    <location>
        <begin position="31"/>
        <end position="275"/>
    </location>
</feature>
<dbReference type="Proteomes" id="UP000195755">
    <property type="component" value="Chromosome"/>
</dbReference>
<sequence length="275" mass="29433">MRPPRTLPRLLTAALATALLLVGQAPPAVASTHPGPAAGRLFGTEVRRLPTDERVVAMTFNAGWDEAGLAKVLRVLRAEGVPATFFPTGQFAERHPRAVRAMAAAGFGLGNHSYSHPRFGELSRKEIAAEVLRADRAIRAAGRAEPLPFFRFPYSDTTPRGIAAVNALGFADIEFTADTNGYLGAEGGMTVREAVRRALDALVPGAVVQMHVGSFDERTPLDPAALPLVIDGVRARGYRFTDLRAFTGTPCPFTRSGGLTERSPYAPYTHVTLCA</sequence>
<keyword evidence="2" id="KW-0378">Hydrolase</keyword>
<dbReference type="Gene3D" id="3.20.20.370">
    <property type="entry name" value="Glycoside hydrolase/deacetylase"/>
    <property type="match status" value="1"/>
</dbReference>
<keyword evidence="3" id="KW-0732">Signal</keyword>
<dbReference type="InterPro" id="IPR002509">
    <property type="entry name" value="NODB_dom"/>
</dbReference>
<protein>
    <submittedName>
        <fullName evidence="5">Transposase</fullName>
    </submittedName>
</protein>
<evidence type="ECO:0000256" key="1">
    <source>
        <dbReference type="ARBA" id="ARBA00022723"/>
    </source>
</evidence>
<dbReference type="InterPro" id="IPR011330">
    <property type="entry name" value="Glyco_hydro/deAcase_b/a-brl"/>
</dbReference>